<dbReference type="InterPro" id="IPR001849">
    <property type="entry name" value="PH_domain"/>
</dbReference>
<evidence type="ECO:0000256" key="1">
    <source>
        <dbReference type="ARBA" id="ARBA00022553"/>
    </source>
</evidence>
<name>A0A674NBR3_TAKRU</name>
<reference evidence="5" key="2">
    <citation type="submission" date="2025-08" db="UniProtKB">
        <authorList>
            <consortium name="Ensembl"/>
        </authorList>
    </citation>
    <scope>IDENTIFICATION</scope>
</reference>
<dbReference type="SMART" id="SM00233">
    <property type="entry name" value="PH"/>
    <property type="match status" value="1"/>
</dbReference>
<protein>
    <submittedName>
        <fullName evidence="5">Pleckstrin homology domain-containing family G member 3-like</fullName>
    </submittedName>
</protein>
<dbReference type="Proteomes" id="UP000005226">
    <property type="component" value="Chromosome 2"/>
</dbReference>
<feature type="compositionally biased region" description="Basic residues" evidence="2">
    <location>
        <begin position="405"/>
        <end position="414"/>
    </location>
</feature>
<evidence type="ECO:0000313" key="6">
    <source>
        <dbReference type="Proteomes" id="UP000005226"/>
    </source>
</evidence>
<dbReference type="Gene3D" id="1.20.900.10">
    <property type="entry name" value="Dbl homology (DH) domain"/>
    <property type="match status" value="1"/>
</dbReference>
<keyword evidence="1" id="KW-0597">Phosphoprotein</keyword>
<dbReference type="PROSITE" id="PS50003">
    <property type="entry name" value="PH_DOMAIN"/>
    <property type="match status" value="1"/>
</dbReference>
<dbReference type="GO" id="GO:0031267">
    <property type="term" value="F:small GTPase binding"/>
    <property type="evidence" value="ECO:0007669"/>
    <property type="project" value="TreeGrafter"/>
</dbReference>
<dbReference type="GeneTree" id="ENSGT00940000156521"/>
<dbReference type="SMART" id="SM00325">
    <property type="entry name" value="RhoGEF"/>
    <property type="match status" value="1"/>
</dbReference>
<dbReference type="CDD" id="cd13243">
    <property type="entry name" value="PH_PLEKHG1_G2_G3"/>
    <property type="match status" value="1"/>
</dbReference>
<dbReference type="GO" id="GO:0005085">
    <property type="term" value="F:guanyl-nucleotide exchange factor activity"/>
    <property type="evidence" value="ECO:0007669"/>
    <property type="project" value="InterPro"/>
</dbReference>
<dbReference type="InterPro" id="IPR043324">
    <property type="entry name" value="PH_PLEKHG1_G2_G3"/>
</dbReference>
<accession>A0A674NBR3</accession>
<dbReference type="InterPro" id="IPR055251">
    <property type="entry name" value="SOS1_NGEF_PH"/>
</dbReference>
<organism evidence="5 6">
    <name type="scientific">Takifugu rubripes</name>
    <name type="common">Japanese pufferfish</name>
    <name type="synonym">Fugu rubripes</name>
    <dbReference type="NCBI Taxonomy" id="31033"/>
    <lineage>
        <taxon>Eukaryota</taxon>
        <taxon>Metazoa</taxon>
        <taxon>Chordata</taxon>
        <taxon>Craniata</taxon>
        <taxon>Vertebrata</taxon>
        <taxon>Euteleostomi</taxon>
        <taxon>Actinopterygii</taxon>
        <taxon>Neopterygii</taxon>
        <taxon>Teleostei</taxon>
        <taxon>Neoteleostei</taxon>
        <taxon>Acanthomorphata</taxon>
        <taxon>Eupercaria</taxon>
        <taxon>Tetraodontiformes</taxon>
        <taxon>Tetradontoidea</taxon>
        <taxon>Tetraodontidae</taxon>
        <taxon>Takifugu</taxon>
    </lineage>
</organism>
<reference evidence="5 6" key="1">
    <citation type="journal article" date="2011" name="Genome Biol. Evol.">
        <title>Integration of the genetic map and genome assembly of fugu facilitates insights into distinct features of genome evolution in teleosts and mammals.</title>
        <authorList>
            <person name="Kai W."/>
            <person name="Kikuchi K."/>
            <person name="Tohari S."/>
            <person name="Chew A.K."/>
            <person name="Tay A."/>
            <person name="Fujiwara A."/>
            <person name="Hosoya S."/>
            <person name="Suetake H."/>
            <person name="Naruse K."/>
            <person name="Brenner S."/>
            <person name="Suzuki Y."/>
            <person name="Venkatesh B."/>
        </authorList>
    </citation>
    <scope>NUCLEOTIDE SEQUENCE [LARGE SCALE GENOMIC DNA]</scope>
</reference>
<feature type="domain" description="PH" evidence="3">
    <location>
        <begin position="274"/>
        <end position="372"/>
    </location>
</feature>
<dbReference type="SUPFAM" id="SSF50729">
    <property type="entry name" value="PH domain-like"/>
    <property type="match status" value="1"/>
</dbReference>
<dbReference type="FunFam" id="1.20.900.10:FF:000019">
    <property type="entry name" value="Pleckstrin homology domain-containing family G member 1"/>
    <property type="match status" value="1"/>
</dbReference>
<dbReference type="SUPFAM" id="SSF48065">
    <property type="entry name" value="DBL homology domain (DH-domain)"/>
    <property type="match status" value="1"/>
</dbReference>
<dbReference type="Ensembl" id="ENSTRUT00000060046.1">
    <property type="protein sequence ID" value="ENSTRUP00000071185.1"/>
    <property type="gene ID" value="ENSTRUG00000023317.2"/>
</dbReference>
<feature type="region of interest" description="Disordered" evidence="2">
    <location>
        <begin position="389"/>
        <end position="414"/>
    </location>
</feature>
<evidence type="ECO:0000313" key="5">
    <source>
        <dbReference type="Ensembl" id="ENSTRUP00000071185.1"/>
    </source>
</evidence>
<evidence type="ECO:0000259" key="4">
    <source>
        <dbReference type="PROSITE" id="PS50010"/>
    </source>
</evidence>
<dbReference type="Gene3D" id="2.30.29.30">
    <property type="entry name" value="Pleckstrin-homology domain (PH domain)/Phosphotyrosine-binding domain (PTB)"/>
    <property type="match status" value="1"/>
</dbReference>
<feature type="compositionally biased region" description="Low complexity" evidence="2">
    <location>
        <begin position="11"/>
        <end position="20"/>
    </location>
</feature>
<evidence type="ECO:0000256" key="2">
    <source>
        <dbReference type="SAM" id="MobiDB-lite"/>
    </source>
</evidence>
<sequence length="414" mass="47391">ELPDKEGERPVSLVSTLSSDSSRDGRSLFGSTATLPSSTTPPAQSEEDIDLELNSPVITDAMAPNPKLTYVDRVVMEIIETERMYVKDLRSIVEDYLAHIIDMSNLPIRPEQVCALFGNIEDIYEFNSELLQSLDMCDNDPVAIAQCFVDKSEYFEIYTQYCTNYPNSVAALTDCMRNKTLAKFFRDRQASLKRSLPLGSYLLKPVQRILKYHLLLQEIAKHFDPHEEGYEVIQEAIETMTGVAWYINDMKRKHEHAVRVQEIQSLLINWKGPDLTTYGELALEGTFHVLRAKNTRTLFLFDRMLLITKKRGEHYVYKTHISCSTLMLLDSVKDPLLFSVIHFKHPKQPHTVQAKSVEEKRLWAQHIKRLILENHNAIVPQKVNSFSAPNVPPTDSCHGDEFHLGRRNGRRSSG</sequence>
<feature type="region of interest" description="Disordered" evidence="2">
    <location>
        <begin position="1"/>
        <end position="48"/>
    </location>
</feature>
<proteinExistence type="predicted"/>
<evidence type="ECO:0000259" key="3">
    <source>
        <dbReference type="PROSITE" id="PS50003"/>
    </source>
</evidence>
<dbReference type="GO" id="GO:0005829">
    <property type="term" value="C:cytosol"/>
    <property type="evidence" value="ECO:0007669"/>
    <property type="project" value="UniProtKB-ARBA"/>
</dbReference>
<dbReference type="InterPro" id="IPR011993">
    <property type="entry name" value="PH-like_dom_sf"/>
</dbReference>
<dbReference type="PROSITE" id="PS50010">
    <property type="entry name" value="DH_2"/>
    <property type="match status" value="1"/>
</dbReference>
<dbReference type="PANTHER" id="PTHR45924">
    <property type="entry name" value="FI17866P1"/>
    <property type="match status" value="1"/>
</dbReference>
<reference evidence="5" key="3">
    <citation type="submission" date="2025-09" db="UniProtKB">
        <authorList>
            <consortium name="Ensembl"/>
        </authorList>
    </citation>
    <scope>IDENTIFICATION</scope>
</reference>
<dbReference type="Pfam" id="PF00621">
    <property type="entry name" value="RhoGEF"/>
    <property type="match status" value="1"/>
</dbReference>
<dbReference type="Pfam" id="PF22697">
    <property type="entry name" value="SOS1_NGEF_PH"/>
    <property type="match status" value="1"/>
</dbReference>
<dbReference type="InterPro" id="IPR000219">
    <property type="entry name" value="DH_dom"/>
</dbReference>
<feature type="domain" description="DH" evidence="4">
    <location>
        <begin position="70"/>
        <end position="250"/>
    </location>
</feature>
<dbReference type="AlphaFoldDB" id="A0A674NBR3"/>
<dbReference type="CDD" id="cd00160">
    <property type="entry name" value="RhoGEF"/>
    <property type="match status" value="1"/>
</dbReference>
<feature type="compositionally biased region" description="Low complexity" evidence="2">
    <location>
        <begin position="27"/>
        <end position="44"/>
    </location>
</feature>
<dbReference type="PANTHER" id="PTHR45924:SF4">
    <property type="entry name" value="PLECKSTRIN HOMOLOGY DOMAIN-CONTAINING FAMILY G MEMBER 3"/>
    <property type="match status" value="1"/>
</dbReference>
<keyword evidence="6" id="KW-1185">Reference proteome</keyword>
<dbReference type="GO" id="GO:2000114">
    <property type="term" value="P:regulation of establishment of cell polarity"/>
    <property type="evidence" value="ECO:0007669"/>
    <property type="project" value="TreeGrafter"/>
</dbReference>
<gene>
    <name evidence="5" type="primary">LOC101077393</name>
</gene>
<dbReference type="InterPro" id="IPR035899">
    <property type="entry name" value="DBL_dom_sf"/>
</dbReference>